<dbReference type="EMBL" id="BFAV01000119">
    <property type="protein sequence ID" value="GBF33790.1"/>
    <property type="molecule type" value="Genomic_DNA"/>
</dbReference>
<dbReference type="PANTHER" id="PTHR11516">
    <property type="entry name" value="PYRUVATE DEHYDROGENASE E1 COMPONENT, ALPHA SUBUNIT BACTERIAL AND ORGANELLAR"/>
    <property type="match status" value="1"/>
</dbReference>
<sequence length="318" mass="35012">MTNQKRLGLYKTMLLIRRFEDKLVELCKIERKIPGMMILCTGQEAVAAGVCGSLERDDVIISNHRSHGHLIAKGADPKLIMAEIFGKRTGCNKGKSGTLHIAVPEVNALCTTTVVGGGIPIAVGTAFAQQYKKSNCVTVCFFGNGAADEGSFHEALNMAALWNLPVIFVCENNVYSGAQRMEEHTKIKDIAVRAMAYDMPGEVVDGNDAAAVYEAALKARTRCLAGEGPTLLECKTYRWRGHGEADHQVYQPKEEIAAWMERCPVDKLQKELLREGLISEQELLTIEKEINETVENSVRFAEESPWPAPGEALEDVYV</sequence>
<dbReference type="Gene3D" id="3.40.50.970">
    <property type="match status" value="1"/>
</dbReference>
<keyword evidence="2" id="KW-0560">Oxidoreductase</keyword>
<keyword evidence="5" id="KW-0670">Pyruvate</keyword>
<protein>
    <submittedName>
        <fullName evidence="5">Pyruvate dehydrogenase E1 component alpha subunit</fullName>
    </submittedName>
</protein>
<gene>
    <name evidence="5" type="ORF">DCCM_2901</name>
</gene>
<dbReference type="InterPro" id="IPR001017">
    <property type="entry name" value="DH_E1"/>
</dbReference>
<evidence type="ECO:0000256" key="3">
    <source>
        <dbReference type="ARBA" id="ARBA00023052"/>
    </source>
</evidence>
<accession>A0A2L2XCC0</accession>
<dbReference type="InterPro" id="IPR050642">
    <property type="entry name" value="PDH_E1_Alpha_Subunit"/>
</dbReference>
<keyword evidence="6" id="KW-1185">Reference proteome</keyword>
<dbReference type="Proteomes" id="UP000239549">
    <property type="component" value="Unassembled WGS sequence"/>
</dbReference>
<organism evidence="5 6">
    <name type="scientific">Desulfocucumis palustris</name>
    <dbReference type="NCBI Taxonomy" id="1898651"/>
    <lineage>
        <taxon>Bacteria</taxon>
        <taxon>Bacillati</taxon>
        <taxon>Bacillota</taxon>
        <taxon>Clostridia</taxon>
        <taxon>Eubacteriales</taxon>
        <taxon>Desulfocucumaceae</taxon>
        <taxon>Desulfocucumis</taxon>
    </lineage>
</organism>
<name>A0A2L2XCC0_9FIRM</name>
<evidence type="ECO:0000256" key="1">
    <source>
        <dbReference type="ARBA" id="ARBA00001964"/>
    </source>
</evidence>
<dbReference type="GO" id="GO:0004739">
    <property type="term" value="F:pyruvate dehydrogenase (acetyl-transferring) activity"/>
    <property type="evidence" value="ECO:0007669"/>
    <property type="project" value="TreeGrafter"/>
</dbReference>
<comment type="caution">
    <text evidence="5">The sequence shown here is derived from an EMBL/GenBank/DDBJ whole genome shotgun (WGS) entry which is preliminary data.</text>
</comment>
<evidence type="ECO:0000259" key="4">
    <source>
        <dbReference type="Pfam" id="PF00676"/>
    </source>
</evidence>
<evidence type="ECO:0000256" key="2">
    <source>
        <dbReference type="ARBA" id="ARBA00023002"/>
    </source>
</evidence>
<dbReference type="PANTHER" id="PTHR11516:SF60">
    <property type="entry name" value="PYRUVATE DEHYDROGENASE E1 COMPONENT SUBUNIT ALPHA"/>
    <property type="match status" value="1"/>
</dbReference>
<evidence type="ECO:0000313" key="6">
    <source>
        <dbReference type="Proteomes" id="UP000239549"/>
    </source>
</evidence>
<dbReference type="GO" id="GO:0006086">
    <property type="term" value="P:pyruvate decarboxylation to acetyl-CoA"/>
    <property type="evidence" value="ECO:0007669"/>
    <property type="project" value="TreeGrafter"/>
</dbReference>
<evidence type="ECO:0000313" key="5">
    <source>
        <dbReference type="EMBL" id="GBF33790.1"/>
    </source>
</evidence>
<comment type="cofactor">
    <cofactor evidence="1">
        <name>thiamine diphosphate</name>
        <dbReference type="ChEBI" id="CHEBI:58937"/>
    </cofactor>
</comment>
<dbReference type="InterPro" id="IPR029061">
    <property type="entry name" value="THDP-binding"/>
</dbReference>
<dbReference type="AlphaFoldDB" id="A0A2L2XCC0"/>
<dbReference type="OrthoDB" id="9766715at2"/>
<dbReference type="Pfam" id="PF00676">
    <property type="entry name" value="E1_dh"/>
    <property type="match status" value="1"/>
</dbReference>
<feature type="domain" description="Dehydrogenase E1 component" evidence="4">
    <location>
        <begin position="12"/>
        <end position="309"/>
    </location>
</feature>
<dbReference type="SUPFAM" id="SSF52518">
    <property type="entry name" value="Thiamin diphosphate-binding fold (THDP-binding)"/>
    <property type="match status" value="1"/>
</dbReference>
<reference evidence="6" key="1">
    <citation type="submission" date="2018-02" db="EMBL/GenBank/DDBJ databases">
        <title>Genome sequence of Desulfocucumis palustris strain NAW-5.</title>
        <authorList>
            <person name="Watanabe M."/>
            <person name="Kojima H."/>
            <person name="Fukui M."/>
        </authorList>
    </citation>
    <scope>NUCLEOTIDE SEQUENCE [LARGE SCALE GENOMIC DNA]</scope>
    <source>
        <strain evidence="6">NAW-5</strain>
    </source>
</reference>
<proteinExistence type="predicted"/>
<keyword evidence="3" id="KW-0786">Thiamine pyrophosphate</keyword>
<dbReference type="RefSeq" id="WP_104372126.1">
    <property type="nucleotide sequence ID" value="NZ_BFAV01000119.1"/>
</dbReference>
<dbReference type="CDD" id="cd02000">
    <property type="entry name" value="TPP_E1_PDC_ADC_BCADC"/>
    <property type="match status" value="1"/>
</dbReference>